<keyword evidence="1" id="KW-0472">Membrane</keyword>
<feature type="domain" description="DUF4097" evidence="2">
    <location>
        <begin position="130"/>
        <end position="264"/>
    </location>
</feature>
<organism evidence="3 4">
    <name type="scientific">Hamadaea flava</name>
    <dbReference type="NCBI Taxonomy" id="1742688"/>
    <lineage>
        <taxon>Bacteria</taxon>
        <taxon>Bacillati</taxon>
        <taxon>Actinomycetota</taxon>
        <taxon>Actinomycetes</taxon>
        <taxon>Micromonosporales</taxon>
        <taxon>Micromonosporaceae</taxon>
        <taxon>Hamadaea</taxon>
    </lineage>
</organism>
<dbReference type="Proteomes" id="UP001595816">
    <property type="component" value="Unassembled WGS sequence"/>
</dbReference>
<dbReference type="InterPro" id="IPR025164">
    <property type="entry name" value="Toastrack_DUF4097"/>
</dbReference>
<keyword evidence="4" id="KW-1185">Reference proteome</keyword>
<comment type="caution">
    <text evidence="3">The sequence shown here is derived from an EMBL/GenBank/DDBJ whole genome shotgun (WGS) entry which is preliminary data.</text>
</comment>
<dbReference type="PANTHER" id="PTHR34094">
    <property type="match status" value="1"/>
</dbReference>
<evidence type="ECO:0000313" key="4">
    <source>
        <dbReference type="Proteomes" id="UP001595816"/>
    </source>
</evidence>
<accession>A0ABV8M0H2</accession>
<dbReference type="EMBL" id="JBHSAY010000034">
    <property type="protein sequence ID" value="MFC4136822.1"/>
    <property type="molecule type" value="Genomic_DNA"/>
</dbReference>
<proteinExistence type="predicted"/>
<dbReference type="RefSeq" id="WP_253756052.1">
    <property type="nucleotide sequence ID" value="NZ_JAMZDZ010000001.1"/>
</dbReference>
<evidence type="ECO:0000313" key="3">
    <source>
        <dbReference type="EMBL" id="MFC4136822.1"/>
    </source>
</evidence>
<protein>
    <submittedName>
        <fullName evidence="3">DUF4097 family beta strand repeat-containing protein</fullName>
    </submittedName>
</protein>
<evidence type="ECO:0000259" key="2">
    <source>
        <dbReference type="Pfam" id="PF13349"/>
    </source>
</evidence>
<keyword evidence="1" id="KW-1133">Transmembrane helix</keyword>
<gene>
    <name evidence="3" type="ORF">ACFOZ4_39980</name>
</gene>
<evidence type="ECO:0000256" key="1">
    <source>
        <dbReference type="SAM" id="Phobius"/>
    </source>
</evidence>
<feature type="transmembrane region" description="Helical" evidence="1">
    <location>
        <begin position="16"/>
        <end position="37"/>
    </location>
</feature>
<dbReference type="Pfam" id="PF13349">
    <property type="entry name" value="DUF4097"/>
    <property type="match status" value="1"/>
</dbReference>
<keyword evidence="1" id="KW-0812">Transmembrane</keyword>
<reference evidence="4" key="1">
    <citation type="journal article" date="2019" name="Int. J. Syst. Evol. Microbiol.">
        <title>The Global Catalogue of Microorganisms (GCM) 10K type strain sequencing project: providing services to taxonomists for standard genome sequencing and annotation.</title>
        <authorList>
            <consortium name="The Broad Institute Genomics Platform"/>
            <consortium name="The Broad Institute Genome Sequencing Center for Infectious Disease"/>
            <person name="Wu L."/>
            <person name="Ma J."/>
        </authorList>
    </citation>
    <scope>NUCLEOTIDE SEQUENCE [LARGE SCALE GENOMIC DNA]</scope>
    <source>
        <strain evidence="4">CGMCC 4.7289</strain>
    </source>
</reference>
<dbReference type="PANTHER" id="PTHR34094:SF1">
    <property type="entry name" value="PROTEIN FAM185A"/>
    <property type="match status" value="1"/>
</dbReference>
<sequence length="267" mass="28127">MTTPTDTVRPSRRWQLFGGLATVFVVLVGAGIAWAVVGSTGLNRVVENARYDRAVSRIVFDDVESGDITIRAEAGNTGVAVQRTLHWTTQSPTIRENWDGDVLTIGFDCPRWGFGSGCGVDYTLDVPPAVQLQIQVSSGDVRLGGLTAPARVHTTSGDVRVSDMHADTLTVQATSGDITLDDISIGTLNAEATSGDVRAQYTTPPTSADISVVSGDVTVTLPSDATAYEVHLESTSGDLHSDVQSTPGATAKLRLATTSGDVRVRRG</sequence>
<dbReference type="Gene3D" id="2.160.20.120">
    <property type="match status" value="1"/>
</dbReference>
<name>A0ABV8M0H2_9ACTN</name>